<sequence length="427" mass="47289">MPKGKPNPVFDAGVNDLKSHWDWSGDSDPTEDQVSRPSSAPPRMSVLAAMKIPYLRRLEAGGNAHVHKTPLLTLNLSSHSFLDSTLKDDLSSYPLYTVRTIDMTTTVVRTDPWDATTRAAVVKWPKIVPTSKGKNVPDGVLVQVGGSRWKGGDSFLKPTTSKTGPRKFNLPHYSHSLKWRKHGTEYWCTTSSVKGPIAIFDPAIETIPGRLIVFETLYDKYETGPMLAHHGVSLFLLDYLLITAILLVTDIQEWMLVQSPSSNNPSDDPNSNAGLRWRKIAHGEPLFPKISQVMTQSTTHCDFDLNPTPPAQERMAKSVHNDLLFPFHHASTSRLSFSSCSEDEEGDHHPFSGITRNRTFSPSAESCLLPLSNKSAPSHTHLDPSFHLNEDVSPVPHLPCQLPDQARPVSPASTSSRRLRELPVPPP</sequence>
<feature type="region of interest" description="Disordered" evidence="1">
    <location>
        <begin position="378"/>
        <end position="427"/>
    </location>
</feature>
<gene>
    <name evidence="2" type="ORF">P691DRAFT_674056</name>
</gene>
<dbReference type="Proteomes" id="UP000807342">
    <property type="component" value="Unassembled WGS sequence"/>
</dbReference>
<evidence type="ECO:0000313" key="3">
    <source>
        <dbReference type="Proteomes" id="UP000807342"/>
    </source>
</evidence>
<comment type="caution">
    <text evidence="2">The sequence shown here is derived from an EMBL/GenBank/DDBJ whole genome shotgun (WGS) entry which is preliminary data.</text>
</comment>
<protein>
    <submittedName>
        <fullName evidence="2">Uncharacterized protein</fullName>
    </submittedName>
</protein>
<feature type="region of interest" description="Disordered" evidence="1">
    <location>
        <begin position="21"/>
        <end position="42"/>
    </location>
</feature>
<name>A0A9P6C2D2_9AGAR</name>
<dbReference type="AlphaFoldDB" id="A0A9P6C2D2"/>
<accession>A0A9P6C2D2</accession>
<evidence type="ECO:0000313" key="2">
    <source>
        <dbReference type="EMBL" id="KAF9446228.1"/>
    </source>
</evidence>
<dbReference type="EMBL" id="MU151257">
    <property type="protein sequence ID" value="KAF9446228.1"/>
    <property type="molecule type" value="Genomic_DNA"/>
</dbReference>
<evidence type="ECO:0000256" key="1">
    <source>
        <dbReference type="SAM" id="MobiDB-lite"/>
    </source>
</evidence>
<proteinExistence type="predicted"/>
<organism evidence="2 3">
    <name type="scientific">Macrolepiota fuliginosa MF-IS2</name>
    <dbReference type="NCBI Taxonomy" id="1400762"/>
    <lineage>
        <taxon>Eukaryota</taxon>
        <taxon>Fungi</taxon>
        <taxon>Dikarya</taxon>
        <taxon>Basidiomycota</taxon>
        <taxon>Agaricomycotina</taxon>
        <taxon>Agaricomycetes</taxon>
        <taxon>Agaricomycetidae</taxon>
        <taxon>Agaricales</taxon>
        <taxon>Agaricineae</taxon>
        <taxon>Agaricaceae</taxon>
        <taxon>Macrolepiota</taxon>
    </lineage>
</organism>
<feature type="compositionally biased region" description="Basic and acidic residues" evidence="1">
    <location>
        <begin position="380"/>
        <end position="390"/>
    </location>
</feature>
<reference evidence="2" key="1">
    <citation type="submission" date="2020-11" db="EMBL/GenBank/DDBJ databases">
        <authorList>
            <consortium name="DOE Joint Genome Institute"/>
            <person name="Ahrendt S."/>
            <person name="Riley R."/>
            <person name="Andreopoulos W."/>
            <person name="Labutti K."/>
            <person name="Pangilinan J."/>
            <person name="Ruiz-Duenas F.J."/>
            <person name="Barrasa J.M."/>
            <person name="Sanchez-Garcia M."/>
            <person name="Camarero S."/>
            <person name="Miyauchi S."/>
            <person name="Serrano A."/>
            <person name="Linde D."/>
            <person name="Babiker R."/>
            <person name="Drula E."/>
            <person name="Ayuso-Fernandez I."/>
            <person name="Pacheco R."/>
            <person name="Padilla G."/>
            <person name="Ferreira P."/>
            <person name="Barriuso J."/>
            <person name="Kellner H."/>
            <person name="Castanera R."/>
            <person name="Alfaro M."/>
            <person name="Ramirez L."/>
            <person name="Pisabarro A.G."/>
            <person name="Kuo A."/>
            <person name="Tritt A."/>
            <person name="Lipzen A."/>
            <person name="He G."/>
            <person name="Yan M."/>
            <person name="Ng V."/>
            <person name="Cullen D."/>
            <person name="Martin F."/>
            <person name="Rosso M.-N."/>
            <person name="Henrissat B."/>
            <person name="Hibbett D."/>
            <person name="Martinez A.T."/>
            <person name="Grigoriev I.V."/>
        </authorList>
    </citation>
    <scope>NUCLEOTIDE SEQUENCE</scope>
    <source>
        <strain evidence="2">MF-IS2</strain>
    </source>
</reference>
<dbReference type="OrthoDB" id="3270497at2759"/>
<keyword evidence="3" id="KW-1185">Reference proteome</keyword>
<feature type="non-terminal residue" evidence="2">
    <location>
        <position position="427"/>
    </location>
</feature>